<dbReference type="Pfam" id="PF00754">
    <property type="entry name" value="F5_F8_type_C"/>
    <property type="match status" value="4"/>
</dbReference>
<feature type="domain" description="F5/8 type C" evidence="1">
    <location>
        <begin position="297"/>
        <end position="479"/>
    </location>
</feature>
<evidence type="ECO:0000259" key="1">
    <source>
        <dbReference type="PROSITE" id="PS50022"/>
    </source>
</evidence>
<dbReference type="AlphaFoldDB" id="A7SYC6"/>
<dbReference type="InParanoid" id="A7SYC6"/>
<accession>A7SYC6</accession>
<dbReference type="PROSITE" id="PS50022">
    <property type="entry name" value="FA58C_3"/>
    <property type="match status" value="3"/>
</dbReference>
<proteinExistence type="predicted"/>
<dbReference type="InterPro" id="IPR000421">
    <property type="entry name" value="FA58C"/>
</dbReference>
<feature type="domain" description="F5/8 type C" evidence="1">
    <location>
        <begin position="481"/>
        <end position="630"/>
    </location>
</feature>
<organism evidence="2 3">
    <name type="scientific">Nematostella vectensis</name>
    <name type="common">Starlet sea anemone</name>
    <dbReference type="NCBI Taxonomy" id="45351"/>
    <lineage>
        <taxon>Eukaryota</taxon>
        <taxon>Metazoa</taxon>
        <taxon>Cnidaria</taxon>
        <taxon>Anthozoa</taxon>
        <taxon>Hexacorallia</taxon>
        <taxon>Actiniaria</taxon>
        <taxon>Edwardsiidae</taxon>
        <taxon>Nematostella</taxon>
    </lineage>
</organism>
<dbReference type="Gene3D" id="2.60.120.260">
    <property type="entry name" value="Galactose-binding domain-like"/>
    <property type="match status" value="5"/>
</dbReference>
<evidence type="ECO:0000313" key="3">
    <source>
        <dbReference type="Proteomes" id="UP000001593"/>
    </source>
</evidence>
<dbReference type="PROSITE" id="PS01285">
    <property type="entry name" value="FA58C_1"/>
    <property type="match status" value="1"/>
</dbReference>
<feature type="domain" description="F5/8 type C" evidence="1">
    <location>
        <begin position="140"/>
        <end position="296"/>
    </location>
</feature>
<dbReference type="InterPro" id="IPR008979">
    <property type="entry name" value="Galactose-bd-like_sf"/>
</dbReference>
<dbReference type="SUPFAM" id="SSF49785">
    <property type="entry name" value="Galactose-binding domain-like"/>
    <property type="match status" value="5"/>
</dbReference>
<evidence type="ECO:0000313" key="2">
    <source>
        <dbReference type="EMBL" id="EDO31287.1"/>
    </source>
</evidence>
<reference evidence="2 3" key="1">
    <citation type="journal article" date="2007" name="Science">
        <title>Sea anemone genome reveals ancestral eumetazoan gene repertoire and genomic organization.</title>
        <authorList>
            <person name="Putnam N.H."/>
            <person name="Srivastava M."/>
            <person name="Hellsten U."/>
            <person name="Dirks B."/>
            <person name="Chapman J."/>
            <person name="Salamov A."/>
            <person name="Terry A."/>
            <person name="Shapiro H."/>
            <person name="Lindquist E."/>
            <person name="Kapitonov V.V."/>
            <person name="Jurka J."/>
            <person name="Genikhovich G."/>
            <person name="Grigoriev I.V."/>
            <person name="Lucas S.M."/>
            <person name="Steele R.E."/>
            <person name="Finnerty J.R."/>
            <person name="Technau U."/>
            <person name="Martindale M.Q."/>
            <person name="Rokhsar D.S."/>
        </authorList>
    </citation>
    <scope>NUCLEOTIDE SEQUENCE [LARGE SCALE GENOMIC DNA]</scope>
    <source>
        <strain evidence="3">CH2 X CH6</strain>
    </source>
</reference>
<dbReference type="PANTHER" id="PTHR24543">
    <property type="entry name" value="MULTICOPPER OXIDASE-RELATED"/>
    <property type="match status" value="1"/>
</dbReference>
<name>A7SYC6_NEMVE</name>
<dbReference type="PANTHER" id="PTHR24543:SF325">
    <property type="entry name" value="F5_8 TYPE C DOMAIN-CONTAINING PROTEIN"/>
    <property type="match status" value="1"/>
</dbReference>
<dbReference type="Proteomes" id="UP000001593">
    <property type="component" value="Unassembled WGS sequence"/>
</dbReference>
<dbReference type="HOGENOM" id="CLU_351365_0_0_1"/>
<dbReference type="EMBL" id="DS469917">
    <property type="protein sequence ID" value="EDO31287.1"/>
    <property type="molecule type" value="Genomic_DNA"/>
</dbReference>
<keyword evidence="3" id="KW-1185">Reference proteome</keyword>
<gene>
    <name evidence="2" type="ORF">NEMVEDRAFT_v1g219445</name>
</gene>
<dbReference type="PhylomeDB" id="A7SYC6"/>
<protein>
    <recommendedName>
        <fullName evidence="1">F5/8 type C domain-containing protein</fullName>
    </recommendedName>
</protein>
<sequence length="801" mass="90398">MQCIAVLASCAYDMNESCAYDMNKSYAYDINESCYQDTDGPRGIVSFVRDTLWKRKAVSLDYVTRTLMVHAVQGNEAKLTSSSGIASRGTLNYAKTDTLAGSCCLRYDPDDYLQVDLLSEKLVTAVATQGDSHIERKVLEYTLSFSLDETEWWDYMEDNIVRGNEAKLTSSYCDASRGTLNYAKTDTHAGSCCLRYDPDDYLQVDLLSEKLVTAVATQGDSHIERKVLEYTLSFSLDETEWWDYMEDNIVRHFVGNTGNRNMVVTRTLNSSVRAQYVRFYPKKAYGLPCIRVEVYGCPVSEALGVEDGRIPDLNMSSSSARGPGFEAYRGRLNNLHGNGSWCSNMSLPKNQQYLRIDLGNVWEVTAVETQGNPFLYCEMVMKTVNCSDFNSSALPGELCEVPAQYCRGSWVKMFSLDYSLDGKEWRKYGEEGITKEFTANENPNSTVRNYLKGVTARLISIQPKDFKFRMCLRIEIHGREACTGDLGISNGRIPDGQLSSSSTAGLNYAAKYARLMNPTRVWCASPDDPTPYLQIDLYSTHRVRFIETRGHVVNGSGLWVASYYLQFSVDGEEWYNYTRGGTVQIFAGNTNGNNIAKRDLPGPIVAVYIRIKPVTWVGYTACLRIDFKGCKVCSDALGLESGEIENDAIQSNLYDQFAEPYNARLRMNKRGWLTTEHLLNVKLFIIVDFGPGLAVVNGIATQGYGSYHVARYTLSYSEDMVLWRDHTENGMKRPASHYGLISVYKHSVAVSDNRRSADLVSWDGFLRRSEQFLVRDQPGWHRIYIFALEVCDVWLLTCKEV</sequence>
<dbReference type="CDD" id="cd00057">
    <property type="entry name" value="FA58C"/>
    <property type="match status" value="1"/>
</dbReference>
<dbReference type="SMART" id="SM00231">
    <property type="entry name" value="FA58C"/>
    <property type="match status" value="2"/>
</dbReference>